<dbReference type="KEGG" id="nmy:CJ229_001075"/>
<feature type="coiled-coil region" evidence="4">
    <location>
        <begin position="654"/>
        <end position="688"/>
    </location>
</feature>
<dbReference type="EMBL" id="CP136964">
    <property type="protein sequence ID" value="WOS96366.1"/>
    <property type="molecule type" value="Genomic_DNA"/>
</dbReference>
<feature type="coiled-coil region" evidence="4">
    <location>
        <begin position="762"/>
        <end position="810"/>
    </location>
</feature>
<dbReference type="Proteomes" id="UP000243626">
    <property type="component" value="Chromosome"/>
</dbReference>
<evidence type="ECO:0000256" key="4">
    <source>
        <dbReference type="SAM" id="Coils"/>
    </source>
</evidence>
<comment type="subunit">
    <text evidence="2">Heterodimer of SbcC and SbcD.</text>
</comment>
<feature type="coiled-coil region" evidence="4">
    <location>
        <begin position="569"/>
        <end position="606"/>
    </location>
</feature>
<dbReference type="PANTHER" id="PTHR32114">
    <property type="entry name" value="ABC TRANSPORTER ABCH.3"/>
    <property type="match status" value="1"/>
</dbReference>
<comment type="similarity">
    <text evidence="1">Belongs to the SMC family. SbcC subfamily.</text>
</comment>
<dbReference type="Gene3D" id="3.40.50.300">
    <property type="entry name" value="P-loop containing nucleotide triphosphate hydrolases"/>
    <property type="match status" value="2"/>
</dbReference>
<feature type="coiled-coil region" evidence="4">
    <location>
        <begin position="220"/>
        <end position="436"/>
    </location>
</feature>
<protein>
    <recommendedName>
        <fullName evidence="3">Nuclease SbcCD subunit C</fullName>
    </recommendedName>
</protein>
<sequence length="996" mass="115322">MKPIKLQMEFIGPYKNETIDFTRLNDSLFLISGRTGSGKSMIFDAITYALFATASTESRGGESLRSQFASDDELSKVNLDFYHRGKQYRIERTLTYKKRTNKNPTTGQAAIYNDFGELIVSGLQEVSKYVEELLHMSARQFRQIALLPQGEFKKLLTANTKDKEEILKTLFGTERFNDVYKSIYKEYKDKDNRRQLLYKEIETQLLSVSKEPVLEFNTSLKSFKEKIEQDKHVLNKKKKEIELVELDIEKLSKAIQEDEQHNERLSEFNKTNVALSELRAQSDEIKETERTLQLVNELSKIKEVFHLEKNVTVKLRQSTKQEETLTNDLNSEEAKNELVTNEIKALKEKETVIERQREHLSLLNKYDTAQYKNLDASILNTEEEIKESEDTLKTVNSDISLKEKELETNDASIDVLNTLKEEKHSIQIAINDIKRDIEMQKVEEKKIKQLESFIQQKEKLSEDLAIVIKDKESIVKQFNDISLETNEAINHLLSHLEIGQPCPVCQTVVETYPEHKEVMDAETKDRLTELMNRENECTKDIDRLTIHIEATESNISDVKYDGDQLREDFSKLEFKLQNIDEQLKNVSEQLERKEKLMSDINELKDSRLKTSEALTYKNESLKNLTQTKESFIAETGLNDYTALEEKITLLTDSVNLHERSLKEAESKRQNIELNIAKLHTELSSVKDNIESFHRDLNEYTPKVESFLNTYDTVDRTNIEAYFKIDDEALQQTVDTFYSKVRELEIKSNTLKESLTTFEAIDVTLKEKKLKELEEQKRELQRVITETEYQLNSDEALIEKLTDSINTYNEDEKRVRELEVLAKIINGNSEGRNSTHPTLSRFVLIHYLELILVYANRRLTEMTNGRYELRRKDTFNAADALIIDVFDHFNNETRNIATLSGGETFQASLALSLSLSEVIQHEAGSINMDMLLIDEGFGTLDEETLNTAINTLVDLQTKGKMVGIISHVEALKTRLQNIIYVETENERSMTNIVTYLS</sequence>
<dbReference type="Pfam" id="PF13558">
    <property type="entry name" value="SbcC_Walker_B"/>
    <property type="match status" value="1"/>
</dbReference>
<evidence type="ECO:0000313" key="5">
    <source>
        <dbReference type="EMBL" id="WOS96366.1"/>
    </source>
</evidence>
<organism evidence="5 6">
    <name type="scientific">Nosocomiicoccus massiliensis</name>
    <dbReference type="NCBI Taxonomy" id="1232430"/>
    <lineage>
        <taxon>Bacteria</taxon>
        <taxon>Bacillati</taxon>
        <taxon>Bacillota</taxon>
        <taxon>Bacilli</taxon>
        <taxon>Bacillales</taxon>
        <taxon>Staphylococcaceae</taxon>
        <taxon>Nosocomiicoccus</taxon>
    </lineage>
</organism>
<name>A0AAF1BVJ0_9STAP</name>
<proteinExistence type="inferred from homology"/>
<evidence type="ECO:0000313" key="6">
    <source>
        <dbReference type="Proteomes" id="UP000243626"/>
    </source>
</evidence>
<keyword evidence="6" id="KW-1185">Reference proteome</keyword>
<dbReference type="RefSeq" id="WP_102167652.1">
    <property type="nucleotide sequence ID" value="NZ_CP136964.1"/>
</dbReference>
<evidence type="ECO:0000256" key="2">
    <source>
        <dbReference type="ARBA" id="ARBA00011322"/>
    </source>
</evidence>
<dbReference type="AlphaFoldDB" id="A0AAF1BVJ0"/>
<dbReference type="GO" id="GO:0006302">
    <property type="term" value="P:double-strand break repair"/>
    <property type="evidence" value="ECO:0007669"/>
    <property type="project" value="InterPro"/>
</dbReference>
<dbReference type="SUPFAM" id="SSF57997">
    <property type="entry name" value="Tropomyosin"/>
    <property type="match status" value="1"/>
</dbReference>
<keyword evidence="4" id="KW-0175">Coiled coil</keyword>
<accession>A0AAF1BVJ0</accession>
<gene>
    <name evidence="5" type="ORF">CJ229_001075</name>
</gene>
<dbReference type="InterPro" id="IPR027417">
    <property type="entry name" value="P-loop_NTPase"/>
</dbReference>
<dbReference type="GO" id="GO:0016887">
    <property type="term" value="F:ATP hydrolysis activity"/>
    <property type="evidence" value="ECO:0007669"/>
    <property type="project" value="InterPro"/>
</dbReference>
<evidence type="ECO:0000256" key="1">
    <source>
        <dbReference type="ARBA" id="ARBA00006930"/>
    </source>
</evidence>
<dbReference type="PANTHER" id="PTHR32114:SF2">
    <property type="entry name" value="ABC TRANSPORTER ABCH.3"/>
    <property type="match status" value="1"/>
</dbReference>
<reference evidence="6" key="1">
    <citation type="submission" date="2017-09" db="EMBL/GenBank/DDBJ databases">
        <title>Bacterial strain isolated from the female urinary microbiota.</title>
        <authorList>
            <person name="Thomas-White K."/>
            <person name="Kumar N."/>
            <person name="Forster S."/>
            <person name="Putonti C."/>
            <person name="Lawley T."/>
            <person name="Wolfe A.J."/>
        </authorList>
    </citation>
    <scope>NUCLEOTIDE SEQUENCE [LARGE SCALE GENOMIC DNA]</scope>
    <source>
        <strain evidence="6">UMB0959</strain>
    </source>
</reference>
<evidence type="ECO:0000256" key="3">
    <source>
        <dbReference type="ARBA" id="ARBA00013368"/>
    </source>
</evidence>
<dbReference type="SUPFAM" id="SSF52540">
    <property type="entry name" value="P-loop containing nucleoside triphosphate hydrolases"/>
    <property type="match status" value="1"/>
</dbReference>